<sequence length="89" mass="9588">MAGPQQMKATGTEAAMKGTHSAAQQPTEVLHQRKNMPYCPMRMAMAGFAFALTLGYFTLYSKKKPEASALDVAKVATGTSSPENTHPRN</sequence>
<organism evidence="3 4">
    <name type="scientific">Rhamnella rubrinervis</name>
    <dbReference type="NCBI Taxonomy" id="2594499"/>
    <lineage>
        <taxon>Eukaryota</taxon>
        <taxon>Viridiplantae</taxon>
        <taxon>Streptophyta</taxon>
        <taxon>Embryophyta</taxon>
        <taxon>Tracheophyta</taxon>
        <taxon>Spermatophyta</taxon>
        <taxon>Magnoliopsida</taxon>
        <taxon>eudicotyledons</taxon>
        <taxon>Gunneridae</taxon>
        <taxon>Pentapetalae</taxon>
        <taxon>rosids</taxon>
        <taxon>fabids</taxon>
        <taxon>Rosales</taxon>
        <taxon>Rhamnaceae</taxon>
        <taxon>rhamnoid group</taxon>
        <taxon>Rhamneae</taxon>
        <taxon>Rhamnella</taxon>
    </lineage>
</organism>
<keyword evidence="2" id="KW-1133">Transmembrane helix</keyword>
<evidence type="ECO:0000313" key="3">
    <source>
        <dbReference type="EMBL" id="KAF3452948.1"/>
    </source>
</evidence>
<keyword evidence="2" id="KW-0472">Membrane</keyword>
<keyword evidence="4" id="KW-1185">Reference proteome</keyword>
<comment type="caution">
    <text evidence="3">The sequence shown here is derived from an EMBL/GenBank/DDBJ whole genome shotgun (WGS) entry which is preliminary data.</text>
</comment>
<dbReference type="OrthoDB" id="1892673at2759"/>
<name>A0A8K0MP91_9ROSA</name>
<dbReference type="PANTHER" id="PTHR33919">
    <property type="entry name" value="OS09G0127700 PROTEIN"/>
    <property type="match status" value="1"/>
</dbReference>
<reference evidence="3" key="1">
    <citation type="submission" date="2020-03" db="EMBL/GenBank/DDBJ databases">
        <title>A high-quality chromosome-level genome assembly of a woody plant with both climbing and erect habits, Rhamnella rubrinervis.</title>
        <authorList>
            <person name="Lu Z."/>
            <person name="Yang Y."/>
            <person name="Zhu X."/>
            <person name="Sun Y."/>
        </authorList>
    </citation>
    <scope>NUCLEOTIDE SEQUENCE</scope>
    <source>
        <strain evidence="3">BYM</strain>
        <tissue evidence="3">Leaf</tissue>
    </source>
</reference>
<proteinExistence type="predicted"/>
<gene>
    <name evidence="3" type="ORF">FNV43_RR03381</name>
</gene>
<protein>
    <recommendedName>
        <fullName evidence="5">Transmembrane protein</fullName>
    </recommendedName>
</protein>
<dbReference type="AlphaFoldDB" id="A0A8K0MP91"/>
<evidence type="ECO:0000256" key="2">
    <source>
        <dbReference type="SAM" id="Phobius"/>
    </source>
</evidence>
<evidence type="ECO:0000256" key="1">
    <source>
        <dbReference type="SAM" id="MobiDB-lite"/>
    </source>
</evidence>
<dbReference type="Proteomes" id="UP000796880">
    <property type="component" value="Unassembled WGS sequence"/>
</dbReference>
<dbReference type="EMBL" id="VOIH02000002">
    <property type="protein sequence ID" value="KAF3452948.1"/>
    <property type="molecule type" value="Genomic_DNA"/>
</dbReference>
<feature type="region of interest" description="Disordered" evidence="1">
    <location>
        <begin position="1"/>
        <end position="29"/>
    </location>
</feature>
<evidence type="ECO:0000313" key="4">
    <source>
        <dbReference type="Proteomes" id="UP000796880"/>
    </source>
</evidence>
<dbReference type="PANTHER" id="PTHR33919:SF7">
    <property type="entry name" value="PROTEIN, PUTATIVE-RELATED"/>
    <property type="match status" value="1"/>
</dbReference>
<keyword evidence="2" id="KW-0812">Transmembrane</keyword>
<evidence type="ECO:0008006" key="5">
    <source>
        <dbReference type="Google" id="ProtNLM"/>
    </source>
</evidence>
<accession>A0A8K0MP91</accession>
<feature type="transmembrane region" description="Helical" evidence="2">
    <location>
        <begin position="43"/>
        <end position="60"/>
    </location>
</feature>